<feature type="domain" description="SMODS and SLOG-associating 2TM effector" evidence="4">
    <location>
        <begin position="428"/>
        <end position="549"/>
    </location>
</feature>
<dbReference type="Pfam" id="PF14015">
    <property type="entry name" value="DUF4231"/>
    <property type="match status" value="1"/>
</dbReference>
<dbReference type="RefSeq" id="WP_196294130.1">
    <property type="nucleotide sequence ID" value="NZ_JADQDM010000008.1"/>
</dbReference>
<feature type="transmembrane region" description="Helical" evidence="2">
    <location>
        <begin position="475"/>
        <end position="493"/>
    </location>
</feature>
<keyword evidence="6" id="KW-1185">Reference proteome</keyword>
<dbReference type="Pfam" id="PF18181">
    <property type="entry name" value="SLATT_1"/>
    <property type="match status" value="1"/>
</dbReference>
<dbReference type="Proteomes" id="UP000618931">
    <property type="component" value="Unassembled WGS sequence"/>
</dbReference>
<dbReference type="Pfam" id="PF18171">
    <property type="entry name" value="LSDAT_prok"/>
    <property type="match status" value="1"/>
</dbReference>
<feature type="compositionally biased region" description="Low complexity" evidence="1">
    <location>
        <begin position="611"/>
        <end position="622"/>
    </location>
</feature>
<evidence type="ECO:0000313" key="5">
    <source>
        <dbReference type="EMBL" id="MBF9222686.1"/>
    </source>
</evidence>
<evidence type="ECO:0000256" key="1">
    <source>
        <dbReference type="SAM" id="MobiDB-lite"/>
    </source>
</evidence>
<feature type="compositionally biased region" description="Acidic residues" evidence="1">
    <location>
        <begin position="656"/>
        <end position="665"/>
    </location>
</feature>
<dbReference type="PANTHER" id="PTHR13800:SF12">
    <property type="entry name" value="TRANSIENT RECEPTOR POTENTIAL CATION CHANNEL SUBFAMILY M MEMBER-LIKE 2"/>
    <property type="match status" value="1"/>
</dbReference>
<evidence type="ECO:0000259" key="4">
    <source>
        <dbReference type="Pfam" id="PF18181"/>
    </source>
</evidence>
<dbReference type="InterPro" id="IPR025325">
    <property type="entry name" value="DUF4231"/>
</dbReference>
<evidence type="ECO:0000259" key="3">
    <source>
        <dbReference type="Pfam" id="PF18171"/>
    </source>
</evidence>
<proteinExistence type="predicted"/>
<dbReference type="InterPro" id="IPR050927">
    <property type="entry name" value="TRPM"/>
</dbReference>
<accession>A0ABS0I6T8</accession>
<feature type="compositionally biased region" description="Acidic residues" evidence="1">
    <location>
        <begin position="627"/>
        <end position="640"/>
    </location>
</feature>
<feature type="transmembrane region" description="Helical" evidence="2">
    <location>
        <begin position="278"/>
        <end position="296"/>
    </location>
</feature>
<dbReference type="NCBIfam" id="NF033634">
    <property type="entry name" value="SLATT_1"/>
    <property type="match status" value="1"/>
</dbReference>
<protein>
    <submittedName>
        <fullName evidence="5">DUF4231 domain-containing protein</fullName>
    </submittedName>
</protein>
<feature type="transmembrane region" description="Helical" evidence="2">
    <location>
        <begin position="316"/>
        <end position="337"/>
    </location>
</feature>
<evidence type="ECO:0000313" key="6">
    <source>
        <dbReference type="Proteomes" id="UP000618931"/>
    </source>
</evidence>
<organism evidence="5 6">
    <name type="scientific">Hymenobacter ruricola</name>
    <dbReference type="NCBI Taxonomy" id="2791023"/>
    <lineage>
        <taxon>Bacteria</taxon>
        <taxon>Pseudomonadati</taxon>
        <taxon>Bacteroidota</taxon>
        <taxon>Cytophagia</taxon>
        <taxon>Cytophagales</taxon>
        <taxon>Hymenobacteraceae</taxon>
        <taxon>Hymenobacter</taxon>
    </lineage>
</organism>
<evidence type="ECO:0000256" key="2">
    <source>
        <dbReference type="SAM" id="Phobius"/>
    </source>
</evidence>
<keyword evidence="2" id="KW-1133">Transmembrane helix</keyword>
<feature type="region of interest" description="Disordered" evidence="1">
    <location>
        <begin position="606"/>
        <end position="665"/>
    </location>
</feature>
<keyword evidence="2" id="KW-0812">Transmembrane</keyword>
<dbReference type="InterPro" id="IPR040884">
    <property type="entry name" value="SLATT_1"/>
</dbReference>
<feature type="transmembrane region" description="Helical" evidence="2">
    <location>
        <begin position="451"/>
        <end position="469"/>
    </location>
</feature>
<keyword evidence="2" id="KW-0472">Membrane</keyword>
<sequence length="665" mass="71239">MNKSTIAFGPRLSTVLRTSEGEDLPAIADQLGLPAYDAVMAVIGGANSLDPDLLPRLGLLFERGVAHAALGARAVLVDGGTQSGVMALLGEAVAVLAHRTPLVGVAPASLVGYPQAPAGGAVAEPNHSHFVLTPGTHWGDETPTLLGLVHELAGRGGQPRPAVVLLVGGGPVARTEVVQAVRLGLPIVVLTGSGGLADQLATAWAARAELADDPAWAEILTEGRLRFYPLKKSVEGLENALLRELGNDPVLLQAWETFADYDHNANRQQVKFDRLQRAIIWLGIAGTALALVQQMYAPKIGLGALWQTRQYQWWGLYQVLLLVPITLTLLVTVANQFKQGNKWLQLRAGAEAVKREIYRYRARAMYYAEGAAANPPGELAQRVMDITSHTMSTEVNTSSLVPYDKRQGFPPYSGPHDDGLGYLSPARYVEVRLDDQLGYFRGKAVQLERQLKALSWATFLIGALGTYLAAIGMQIWIALTTAVVAGIGTYLGYRQVGTNLGKYNLAATNLANVRAWWLALPPEDRSTAASADTLVEKTEQVLQIDLEGWVQHMQNALAELHKNQNAAREREEAKVAALVARREKQLAASGEEEGAAGGPADPLFLYGAKLPPVAGDDAPGGPRILEDENPDDELGEEADEAGPQRSRAAASKAPVAEEEEEEALG</sequence>
<name>A0ABS0I6T8_9BACT</name>
<dbReference type="EMBL" id="JADQDM010000008">
    <property type="protein sequence ID" value="MBF9222686.1"/>
    <property type="molecule type" value="Genomic_DNA"/>
</dbReference>
<comment type="caution">
    <text evidence="5">The sequence shown here is derived from an EMBL/GenBank/DDBJ whole genome shotgun (WGS) entry which is preliminary data.</text>
</comment>
<reference evidence="5 6" key="1">
    <citation type="submission" date="2020-11" db="EMBL/GenBank/DDBJ databases">
        <authorList>
            <person name="Kim M.K."/>
        </authorList>
    </citation>
    <scope>NUCLEOTIDE SEQUENCE [LARGE SCALE GENOMIC DNA]</scope>
    <source>
        <strain evidence="5 6">BT662</strain>
    </source>
</reference>
<feature type="domain" description="LSDAT prokaryote" evidence="3">
    <location>
        <begin position="38"/>
        <end position="219"/>
    </location>
</feature>
<dbReference type="InterPro" id="IPR041482">
    <property type="entry name" value="LSDAT_prok"/>
</dbReference>
<dbReference type="PANTHER" id="PTHR13800">
    <property type="entry name" value="TRANSIENT RECEPTOR POTENTIAL CATION CHANNEL, SUBFAMILY M, MEMBER 6"/>
    <property type="match status" value="1"/>
</dbReference>
<gene>
    <name evidence="5" type="ORF">I2H31_16400</name>
</gene>